<dbReference type="EMBL" id="CM014096">
    <property type="protein sequence ID" value="TKS87364.1"/>
    <property type="molecule type" value="Genomic_DNA"/>
</dbReference>
<evidence type="ECO:0000313" key="3">
    <source>
        <dbReference type="Proteomes" id="UP000298787"/>
    </source>
</evidence>
<sequence>MSADVQSEEEEEEEEKEEEEEGCGLKGRCYQFIMELLLRVMKKTWLLPPERTEAKKTCRNKTGGGDSLPSLTNRVVLELVRIKDESQNG</sequence>
<keyword evidence="3" id="KW-1185">Reference proteome</keyword>
<dbReference type="Proteomes" id="UP000298787">
    <property type="component" value="Chromosome 19"/>
</dbReference>
<dbReference type="AlphaFoldDB" id="A0A4U5VGI8"/>
<gene>
    <name evidence="2" type="ORF">D9C73_021488</name>
</gene>
<proteinExistence type="predicted"/>
<organism evidence="2 3">
    <name type="scientific">Collichthys lucidus</name>
    <name type="common">Big head croaker</name>
    <name type="synonym">Sciaena lucida</name>
    <dbReference type="NCBI Taxonomy" id="240159"/>
    <lineage>
        <taxon>Eukaryota</taxon>
        <taxon>Metazoa</taxon>
        <taxon>Chordata</taxon>
        <taxon>Craniata</taxon>
        <taxon>Vertebrata</taxon>
        <taxon>Euteleostomi</taxon>
        <taxon>Actinopterygii</taxon>
        <taxon>Neopterygii</taxon>
        <taxon>Teleostei</taxon>
        <taxon>Neoteleostei</taxon>
        <taxon>Acanthomorphata</taxon>
        <taxon>Eupercaria</taxon>
        <taxon>Sciaenidae</taxon>
        <taxon>Collichthys</taxon>
    </lineage>
</organism>
<evidence type="ECO:0000256" key="1">
    <source>
        <dbReference type="SAM" id="MobiDB-lite"/>
    </source>
</evidence>
<evidence type="ECO:0000313" key="2">
    <source>
        <dbReference type="EMBL" id="TKS87364.1"/>
    </source>
</evidence>
<feature type="region of interest" description="Disordered" evidence="1">
    <location>
        <begin position="1"/>
        <end position="23"/>
    </location>
</feature>
<protein>
    <submittedName>
        <fullName evidence="2">Uncharacterized protein</fullName>
    </submittedName>
</protein>
<feature type="compositionally biased region" description="Acidic residues" evidence="1">
    <location>
        <begin position="1"/>
        <end position="22"/>
    </location>
</feature>
<name>A0A4U5VGI8_COLLU</name>
<accession>A0A4U5VGI8</accession>
<reference evidence="2 3" key="1">
    <citation type="submission" date="2019-01" db="EMBL/GenBank/DDBJ databases">
        <title>Genome Assembly of Collichthys lucidus.</title>
        <authorList>
            <person name="Cai M."/>
            <person name="Xiao S."/>
        </authorList>
    </citation>
    <scope>NUCLEOTIDE SEQUENCE [LARGE SCALE GENOMIC DNA]</scope>
    <source>
        <strain evidence="2">JT15FE1705JMU</strain>
        <tissue evidence="2">Muscle</tissue>
    </source>
</reference>